<gene>
    <name evidence="3" type="ORF">FNF27_03385</name>
    <name evidence="2" type="ORF">FNF29_05654</name>
</gene>
<sequence>MSIAEPDFAGLIARLDALPAEHGADAILPCFFANAVQAPKLAASRRSAAASAGSEAESAFAGGGELGASLKTRSVMVERARARRRAKASDAERVPADSASSAPAAPAASLAGALRSHLAPAIGPRPALAMCAATMAEVDALAKSLGPEDAEALLAAIDARLAAIEEAAA</sequence>
<proteinExistence type="predicted"/>
<dbReference type="EMBL" id="VLTN01000039">
    <property type="protein sequence ID" value="KAA0149829.1"/>
    <property type="molecule type" value="Genomic_DNA"/>
</dbReference>
<dbReference type="Proteomes" id="UP000322899">
    <property type="component" value="Unassembled WGS sequence"/>
</dbReference>
<dbReference type="EMBL" id="VLTO01000016">
    <property type="protein sequence ID" value="KAA0175087.1"/>
    <property type="molecule type" value="Genomic_DNA"/>
</dbReference>
<name>A0A5A8EEE5_CAFRO</name>
<evidence type="ECO:0000313" key="5">
    <source>
        <dbReference type="Proteomes" id="UP000323011"/>
    </source>
</evidence>
<evidence type="ECO:0000313" key="3">
    <source>
        <dbReference type="EMBL" id="KAA0175087.1"/>
    </source>
</evidence>
<protein>
    <submittedName>
        <fullName evidence="3">Uncharacterized protein</fullName>
    </submittedName>
</protein>
<feature type="region of interest" description="Disordered" evidence="1">
    <location>
        <begin position="81"/>
        <end position="103"/>
    </location>
</feature>
<evidence type="ECO:0000313" key="4">
    <source>
        <dbReference type="Proteomes" id="UP000322899"/>
    </source>
</evidence>
<dbReference type="Proteomes" id="UP000323011">
    <property type="component" value="Unassembled WGS sequence"/>
</dbReference>
<evidence type="ECO:0000256" key="1">
    <source>
        <dbReference type="SAM" id="MobiDB-lite"/>
    </source>
</evidence>
<dbReference type="AlphaFoldDB" id="A0A5A8EEE5"/>
<organism evidence="3 4">
    <name type="scientific">Cafeteria roenbergensis</name>
    <name type="common">Marine flagellate</name>
    <dbReference type="NCBI Taxonomy" id="33653"/>
    <lineage>
        <taxon>Eukaryota</taxon>
        <taxon>Sar</taxon>
        <taxon>Stramenopiles</taxon>
        <taxon>Bigyra</taxon>
        <taxon>Opalozoa</taxon>
        <taxon>Bicosoecida</taxon>
        <taxon>Cafeteriaceae</taxon>
        <taxon>Cafeteria</taxon>
    </lineage>
</organism>
<reference evidence="4 5" key="1">
    <citation type="submission" date="2019-07" db="EMBL/GenBank/DDBJ databases">
        <title>Genomes of Cafeteria roenbergensis.</title>
        <authorList>
            <person name="Fischer M.G."/>
            <person name="Hackl T."/>
            <person name="Roman M."/>
        </authorList>
    </citation>
    <scope>NUCLEOTIDE SEQUENCE [LARGE SCALE GENOMIC DNA]</scope>
    <source>
        <strain evidence="2 5">BVI</strain>
        <strain evidence="3 4">E4-10P</strain>
    </source>
</reference>
<comment type="caution">
    <text evidence="3">The sequence shown here is derived from an EMBL/GenBank/DDBJ whole genome shotgun (WGS) entry which is preliminary data.</text>
</comment>
<evidence type="ECO:0000313" key="2">
    <source>
        <dbReference type="EMBL" id="KAA0149829.1"/>
    </source>
</evidence>
<keyword evidence="5" id="KW-1185">Reference proteome</keyword>
<accession>A0A5A8EEE5</accession>